<dbReference type="Proteomes" id="UP000734854">
    <property type="component" value="Unassembled WGS sequence"/>
</dbReference>
<dbReference type="GO" id="GO:0045893">
    <property type="term" value="P:positive regulation of DNA-templated transcription"/>
    <property type="evidence" value="ECO:0007669"/>
    <property type="project" value="TreeGrafter"/>
</dbReference>
<evidence type="ECO:0000256" key="1">
    <source>
        <dbReference type="ARBA" id="ARBA00005474"/>
    </source>
</evidence>
<comment type="caution">
    <text evidence="4">The sequence shown here is derived from an EMBL/GenBank/DDBJ whole genome shotgun (WGS) entry which is preliminary data.</text>
</comment>
<dbReference type="PANTHER" id="PTHR31529:SF26">
    <property type="entry name" value="LOB DOMAIN-CONTAINING PROTEIN CRL1"/>
    <property type="match status" value="1"/>
</dbReference>
<accession>A0A8J5GJJ7</accession>
<dbReference type="OrthoDB" id="668748at2759"/>
<evidence type="ECO:0000259" key="2">
    <source>
        <dbReference type="PROSITE" id="PS50891"/>
    </source>
</evidence>
<sequence length="230" mass="25529">MVGFGSPCGACKFLRRKCVRGCVFAPYFCHDQGAAHFEAIHKVFGASNFSKLLLHLPASQRSEAALTISYEAQARLQDPIYGCVAHIFALQQQVVTLEAQIESLKAQTAQSYSSTSRLEEDELNNKLPQHHTGELDYLFAREMSITQSSVSDTNMNPEVMLHLEDVLLNSNSFQSSQHSYTSYDNQFSITTDANSSCTVTSLDLQANAMRSTYQDMDDLHSVAFGYLNCA</sequence>
<dbReference type="GO" id="GO:0009755">
    <property type="term" value="P:hormone-mediated signaling pathway"/>
    <property type="evidence" value="ECO:0007669"/>
    <property type="project" value="TreeGrafter"/>
</dbReference>
<name>A0A8J5GJJ7_ZINOF</name>
<proteinExistence type="inferred from homology"/>
<keyword evidence="5" id="KW-1185">Reference proteome</keyword>
<evidence type="ECO:0000313" key="5">
    <source>
        <dbReference type="Proteomes" id="UP000734854"/>
    </source>
</evidence>
<protein>
    <recommendedName>
        <fullName evidence="2">LOB domain-containing protein</fullName>
    </recommendedName>
</protein>
<dbReference type="PANTHER" id="PTHR31529">
    <property type="entry name" value="LOB DOMAIN CONTAINING PROTEIN"/>
    <property type="match status" value="1"/>
</dbReference>
<dbReference type="AlphaFoldDB" id="A0A8J5GJJ7"/>
<dbReference type="EMBL" id="JACMSC010000009">
    <property type="protein sequence ID" value="KAG6509111.1"/>
    <property type="molecule type" value="Genomic_DNA"/>
</dbReference>
<organism evidence="4 5">
    <name type="scientific">Zingiber officinale</name>
    <name type="common">Ginger</name>
    <name type="synonym">Amomum zingiber</name>
    <dbReference type="NCBI Taxonomy" id="94328"/>
    <lineage>
        <taxon>Eukaryota</taxon>
        <taxon>Viridiplantae</taxon>
        <taxon>Streptophyta</taxon>
        <taxon>Embryophyta</taxon>
        <taxon>Tracheophyta</taxon>
        <taxon>Spermatophyta</taxon>
        <taxon>Magnoliopsida</taxon>
        <taxon>Liliopsida</taxon>
        <taxon>Zingiberales</taxon>
        <taxon>Zingiberaceae</taxon>
        <taxon>Zingiber</taxon>
    </lineage>
</organism>
<dbReference type="EMBL" id="JACMSC010000010">
    <property type="protein sequence ID" value="KAG6505642.1"/>
    <property type="molecule type" value="Genomic_DNA"/>
</dbReference>
<dbReference type="GO" id="GO:0005634">
    <property type="term" value="C:nucleus"/>
    <property type="evidence" value="ECO:0007669"/>
    <property type="project" value="TreeGrafter"/>
</dbReference>
<gene>
    <name evidence="4" type="ORF">ZIOFF_034502</name>
    <name evidence="3" type="ORF">ZIOFF_038007</name>
</gene>
<evidence type="ECO:0000313" key="3">
    <source>
        <dbReference type="EMBL" id="KAG6505642.1"/>
    </source>
</evidence>
<evidence type="ECO:0000313" key="4">
    <source>
        <dbReference type="EMBL" id="KAG6509111.1"/>
    </source>
</evidence>
<dbReference type="Pfam" id="PF03195">
    <property type="entry name" value="LOB"/>
    <property type="match status" value="1"/>
</dbReference>
<comment type="similarity">
    <text evidence="1">Belongs to the LOB domain-containing protein family.</text>
</comment>
<reference evidence="4 5" key="1">
    <citation type="submission" date="2020-08" db="EMBL/GenBank/DDBJ databases">
        <title>Plant Genome Project.</title>
        <authorList>
            <person name="Zhang R.-G."/>
        </authorList>
    </citation>
    <scope>NUCLEOTIDE SEQUENCE [LARGE SCALE GENOMIC DNA]</scope>
    <source>
        <tissue evidence="4">Rhizome</tissue>
    </source>
</reference>
<dbReference type="PROSITE" id="PS50891">
    <property type="entry name" value="LOB"/>
    <property type="match status" value="1"/>
</dbReference>
<dbReference type="InterPro" id="IPR004883">
    <property type="entry name" value="LOB"/>
</dbReference>
<feature type="domain" description="LOB" evidence="2">
    <location>
        <begin position="6"/>
        <end position="108"/>
    </location>
</feature>